<dbReference type="AlphaFoldDB" id="A0A368U7M4"/>
<keyword evidence="5" id="KW-0229">DNA integration</keyword>
<evidence type="ECO:0000256" key="4">
    <source>
        <dbReference type="ARBA" id="ARBA00022829"/>
    </source>
</evidence>
<reference evidence="12 13" key="1">
    <citation type="submission" date="2018-07" db="EMBL/GenBank/DDBJ databases">
        <title>Halomonas rutogse sp. nov., isolated from Lake TangqianCo on Tibetan Plateau.</title>
        <authorList>
            <person name="Lu H."/>
            <person name="Xing P."/>
            <person name="Wu Q."/>
        </authorList>
    </citation>
    <scope>NUCLEOTIDE SEQUENCE [LARGE SCALE GENOMIC DNA]</scope>
    <source>
        <strain evidence="12 13">TQ8S</strain>
    </source>
</reference>
<evidence type="ECO:0000256" key="7">
    <source>
        <dbReference type="ARBA" id="ARBA00023172"/>
    </source>
</evidence>
<dbReference type="InterPro" id="IPR011010">
    <property type="entry name" value="DNA_brk_join_enz"/>
</dbReference>
<dbReference type="EMBL" id="QPIJ01000018">
    <property type="protein sequence ID" value="RCV92112.1"/>
    <property type="molecule type" value="Genomic_DNA"/>
</dbReference>
<name>A0A368U7M4_9GAMM</name>
<protein>
    <submittedName>
        <fullName evidence="12">Site-specific integrase</fullName>
    </submittedName>
</protein>
<keyword evidence="7" id="KW-0233">DNA recombination</keyword>
<comment type="subcellular location">
    <subcellularLocation>
        <location evidence="1">Cytoplasm</location>
    </subcellularLocation>
</comment>
<evidence type="ECO:0000313" key="12">
    <source>
        <dbReference type="EMBL" id="RCV92112.1"/>
    </source>
</evidence>
<dbReference type="PROSITE" id="PS51898">
    <property type="entry name" value="TYR_RECOMBINASE"/>
    <property type="match status" value="1"/>
</dbReference>
<comment type="caution">
    <text evidence="12">The sequence shown here is derived from an EMBL/GenBank/DDBJ whole genome shotgun (WGS) entry which is preliminary data.</text>
</comment>
<feature type="domain" description="Core-binding (CB)" evidence="11">
    <location>
        <begin position="36"/>
        <end position="140"/>
    </location>
</feature>
<dbReference type="InterPro" id="IPR010998">
    <property type="entry name" value="Integrase_recombinase_N"/>
</dbReference>
<dbReference type="GO" id="GO:0015074">
    <property type="term" value="P:DNA integration"/>
    <property type="evidence" value="ECO:0007669"/>
    <property type="project" value="UniProtKB-KW"/>
</dbReference>
<gene>
    <name evidence="12" type="ORF">DU506_09545</name>
</gene>
<keyword evidence="3" id="KW-0132">Cell division</keyword>
<proteinExistence type="predicted"/>
<dbReference type="PROSITE" id="PS51900">
    <property type="entry name" value="CB"/>
    <property type="match status" value="1"/>
</dbReference>
<accession>A0A368U7M4</accession>
<dbReference type="Proteomes" id="UP000253204">
    <property type="component" value="Unassembled WGS sequence"/>
</dbReference>
<evidence type="ECO:0000256" key="1">
    <source>
        <dbReference type="ARBA" id="ARBA00004496"/>
    </source>
</evidence>
<evidence type="ECO:0000256" key="2">
    <source>
        <dbReference type="ARBA" id="ARBA00022490"/>
    </source>
</evidence>
<dbReference type="GO" id="GO:0006310">
    <property type="term" value="P:DNA recombination"/>
    <property type="evidence" value="ECO:0007669"/>
    <property type="project" value="UniProtKB-KW"/>
</dbReference>
<feature type="domain" description="Tyr recombinase" evidence="10">
    <location>
        <begin position="166"/>
        <end position="376"/>
    </location>
</feature>
<evidence type="ECO:0000313" key="13">
    <source>
        <dbReference type="Proteomes" id="UP000253204"/>
    </source>
</evidence>
<evidence type="ECO:0000256" key="8">
    <source>
        <dbReference type="ARBA" id="ARBA00023306"/>
    </source>
</evidence>
<evidence type="ECO:0000256" key="5">
    <source>
        <dbReference type="ARBA" id="ARBA00022908"/>
    </source>
</evidence>
<keyword evidence="13" id="KW-1185">Reference proteome</keyword>
<evidence type="ECO:0000259" key="10">
    <source>
        <dbReference type="PROSITE" id="PS51898"/>
    </source>
</evidence>
<dbReference type="InterPro" id="IPR013762">
    <property type="entry name" value="Integrase-like_cat_sf"/>
</dbReference>
<dbReference type="InterPro" id="IPR050090">
    <property type="entry name" value="Tyrosine_recombinase_XerCD"/>
</dbReference>
<dbReference type="Gene3D" id="1.10.150.130">
    <property type="match status" value="1"/>
</dbReference>
<dbReference type="SUPFAM" id="SSF56349">
    <property type="entry name" value="DNA breaking-rejoining enzymes"/>
    <property type="match status" value="1"/>
</dbReference>
<keyword evidence="8" id="KW-0131">Cell cycle</keyword>
<dbReference type="CDD" id="cd00397">
    <property type="entry name" value="DNA_BRE_C"/>
    <property type="match status" value="1"/>
</dbReference>
<dbReference type="Pfam" id="PF00589">
    <property type="entry name" value="Phage_integrase"/>
    <property type="match status" value="1"/>
</dbReference>
<evidence type="ECO:0000256" key="6">
    <source>
        <dbReference type="ARBA" id="ARBA00023125"/>
    </source>
</evidence>
<evidence type="ECO:0000259" key="11">
    <source>
        <dbReference type="PROSITE" id="PS51900"/>
    </source>
</evidence>
<dbReference type="Gene3D" id="1.10.443.10">
    <property type="entry name" value="Intergrase catalytic core"/>
    <property type="match status" value="1"/>
</dbReference>
<keyword evidence="4" id="KW-0159">Chromosome partition</keyword>
<sequence length="383" mass="45054">MADFPWVLPEFSQSATRSSALPALPSQSSNLHIRATSDAEAVIQWLEEYRASSQTLRSYRREAERLLLWLHARNMALADMNREVLSHFEEFLSDPQPRSQWVGPSRPRQHSEWRPFRGSLGAASRRQSLVILQGLFSWLVEAGWLAHNPFRLMRDKSRRLNNQAPGIERYLERELWQWLWQWLNEPLSEQATPRDRYQQARRVFLFGFAYLLAPRISEMANARMQDFQRTEGRWWWHVVGKGAKTARIPVPDDMLYFLKHWRAALALVPLPEHDDDTPLLRALDGRREVGENQLYRVIRATFQEAAQALENAEGERRHIEALRRATPHWLRHTAITHQAQAGVELRYLAESARHSRLDTTARYLHTEDEEWHRQLTSHTLSRE</sequence>
<dbReference type="PANTHER" id="PTHR30349">
    <property type="entry name" value="PHAGE INTEGRASE-RELATED"/>
    <property type="match status" value="1"/>
</dbReference>
<dbReference type="PANTHER" id="PTHR30349:SF77">
    <property type="entry name" value="TYROSINE RECOMBINASE XERC"/>
    <property type="match status" value="1"/>
</dbReference>
<dbReference type="RefSeq" id="WP_114486710.1">
    <property type="nucleotide sequence ID" value="NZ_CBCSHM010000021.1"/>
</dbReference>
<keyword evidence="6 9" id="KW-0238">DNA-binding</keyword>
<dbReference type="GO" id="GO:0051301">
    <property type="term" value="P:cell division"/>
    <property type="evidence" value="ECO:0007669"/>
    <property type="project" value="UniProtKB-KW"/>
</dbReference>
<dbReference type="OrthoDB" id="8610787at2"/>
<organism evidence="12 13">
    <name type="scientific">Vreelandella rituensis</name>
    <dbReference type="NCBI Taxonomy" id="2282306"/>
    <lineage>
        <taxon>Bacteria</taxon>
        <taxon>Pseudomonadati</taxon>
        <taxon>Pseudomonadota</taxon>
        <taxon>Gammaproteobacteria</taxon>
        <taxon>Oceanospirillales</taxon>
        <taxon>Halomonadaceae</taxon>
        <taxon>Vreelandella</taxon>
    </lineage>
</organism>
<dbReference type="GO" id="GO:0005737">
    <property type="term" value="C:cytoplasm"/>
    <property type="evidence" value="ECO:0007669"/>
    <property type="project" value="UniProtKB-SubCell"/>
</dbReference>
<dbReference type="GO" id="GO:0007059">
    <property type="term" value="P:chromosome segregation"/>
    <property type="evidence" value="ECO:0007669"/>
    <property type="project" value="UniProtKB-KW"/>
</dbReference>
<dbReference type="InterPro" id="IPR044068">
    <property type="entry name" value="CB"/>
</dbReference>
<keyword evidence="2" id="KW-0963">Cytoplasm</keyword>
<evidence type="ECO:0000256" key="3">
    <source>
        <dbReference type="ARBA" id="ARBA00022618"/>
    </source>
</evidence>
<dbReference type="InterPro" id="IPR002104">
    <property type="entry name" value="Integrase_catalytic"/>
</dbReference>
<evidence type="ECO:0000256" key="9">
    <source>
        <dbReference type="PROSITE-ProRule" id="PRU01248"/>
    </source>
</evidence>
<dbReference type="GO" id="GO:0003677">
    <property type="term" value="F:DNA binding"/>
    <property type="evidence" value="ECO:0007669"/>
    <property type="project" value="UniProtKB-UniRule"/>
</dbReference>